<proteinExistence type="predicted"/>
<accession>A0ACB7X943</accession>
<gene>
    <name evidence="1" type="ORF">Vadar_009181</name>
</gene>
<organism evidence="1 2">
    <name type="scientific">Vaccinium darrowii</name>
    <dbReference type="NCBI Taxonomy" id="229202"/>
    <lineage>
        <taxon>Eukaryota</taxon>
        <taxon>Viridiplantae</taxon>
        <taxon>Streptophyta</taxon>
        <taxon>Embryophyta</taxon>
        <taxon>Tracheophyta</taxon>
        <taxon>Spermatophyta</taxon>
        <taxon>Magnoliopsida</taxon>
        <taxon>eudicotyledons</taxon>
        <taxon>Gunneridae</taxon>
        <taxon>Pentapetalae</taxon>
        <taxon>asterids</taxon>
        <taxon>Ericales</taxon>
        <taxon>Ericaceae</taxon>
        <taxon>Vaccinioideae</taxon>
        <taxon>Vaccinieae</taxon>
        <taxon>Vaccinium</taxon>
    </lineage>
</organism>
<dbReference type="Proteomes" id="UP000828048">
    <property type="component" value="Chromosome 6"/>
</dbReference>
<evidence type="ECO:0000313" key="1">
    <source>
        <dbReference type="EMBL" id="KAH7837068.1"/>
    </source>
</evidence>
<reference evidence="1 2" key="1">
    <citation type="journal article" date="2021" name="Hortic Res">
        <title>High-quality reference genome and annotation aids understanding of berry development for evergreen blueberry (Vaccinium darrowii).</title>
        <authorList>
            <person name="Yu J."/>
            <person name="Hulse-Kemp A.M."/>
            <person name="Babiker E."/>
            <person name="Staton M."/>
        </authorList>
    </citation>
    <scope>NUCLEOTIDE SEQUENCE [LARGE SCALE GENOMIC DNA]</scope>
    <source>
        <strain evidence="2">cv. NJ 8807/NJ 8810</strain>
        <tissue evidence="1">Young leaf</tissue>
    </source>
</reference>
<comment type="caution">
    <text evidence="1">The sequence shown here is derived from an EMBL/GenBank/DDBJ whole genome shotgun (WGS) entry which is preliminary data.</text>
</comment>
<keyword evidence="2" id="KW-1185">Reference proteome</keyword>
<evidence type="ECO:0000313" key="2">
    <source>
        <dbReference type="Proteomes" id="UP000828048"/>
    </source>
</evidence>
<name>A0ACB7X943_9ERIC</name>
<protein>
    <submittedName>
        <fullName evidence="1">Uncharacterized protein</fullName>
    </submittedName>
</protein>
<dbReference type="EMBL" id="CM037156">
    <property type="protein sequence ID" value="KAH7837068.1"/>
    <property type="molecule type" value="Genomic_DNA"/>
</dbReference>
<sequence>MKSCYSGSKTFHFHRDQPREHDPSSLSLPPLLGAPLIVGISPPFTEEEKMTGKGEGPAIGIDLGTTYSCVGVWQHNRVEIIANDQGNKTTPSYVAFTDAQRLIGDAAKNQVAINPINTVFDAKRLIGRRYSDALVQSDMKLWPFKYDRVEIIANNQGNRTTPSYVAFTDTQRLTGDAAMNQVAVNPTNTVFASLLASLQPLPSEVPFPLRTFMLFVQVEMTVLLSMADKDLNVLVLLLTLASLPIKNQRLSLILQKSVLQRLVKRRMEPSKRLLVHYSFLAGHLVLTLENGQCLQVAFNGAGVAVAAAKTETIIILAHSSNWYYECGFGVPDEKYGEEINCAIIPREGSNVDEAEVLRFCKKNLTAFKVPKKVFITDSVPKTATGKIQRRFVAEHFLAQISTAKVPKFGA</sequence>